<feature type="compositionally biased region" description="Polar residues" evidence="2">
    <location>
        <begin position="248"/>
        <end position="258"/>
    </location>
</feature>
<reference evidence="3 4" key="1">
    <citation type="submission" date="2016-10" db="EMBL/GenBank/DDBJ databases">
        <title>Genome sequencing of Aspergillus oryzae BCC7051.</title>
        <authorList>
            <person name="Thammarongtham C."/>
            <person name="Vorapreeda T."/>
            <person name="Nookaew I."/>
            <person name="Srisuk T."/>
            <person name="Land M."/>
            <person name="Jeennor S."/>
            <person name="Laoteng K."/>
        </authorList>
    </citation>
    <scope>NUCLEOTIDE SEQUENCE [LARGE SCALE GENOMIC DNA]</scope>
    <source>
        <strain evidence="3 4">BCC7051</strain>
    </source>
</reference>
<evidence type="ECO:0000256" key="2">
    <source>
        <dbReference type="SAM" id="MobiDB-lite"/>
    </source>
</evidence>
<dbReference type="AlphaFoldDB" id="A0A1S9DBP1"/>
<gene>
    <name evidence="3" type="ORF">OAory_01021640</name>
</gene>
<dbReference type="OrthoDB" id="3891782at2759"/>
<comment type="caution">
    <text evidence="3">The sequence shown here is derived from an EMBL/GenBank/DDBJ whole genome shotgun (WGS) entry which is preliminary data.</text>
</comment>
<dbReference type="Proteomes" id="UP000190312">
    <property type="component" value="Unassembled WGS sequence"/>
</dbReference>
<dbReference type="SUPFAM" id="SSF47162">
    <property type="entry name" value="Apolipoprotein"/>
    <property type="match status" value="1"/>
</dbReference>
<evidence type="ECO:0000256" key="1">
    <source>
        <dbReference type="SAM" id="Coils"/>
    </source>
</evidence>
<dbReference type="EMBL" id="MKZY01000008">
    <property type="protein sequence ID" value="OOO06503.1"/>
    <property type="molecule type" value="Genomic_DNA"/>
</dbReference>
<organism evidence="3 4">
    <name type="scientific">Aspergillus oryzae</name>
    <name type="common">Yellow koji mold</name>
    <dbReference type="NCBI Taxonomy" id="5062"/>
    <lineage>
        <taxon>Eukaryota</taxon>
        <taxon>Fungi</taxon>
        <taxon>Dikarya</taxon>
        <taxon>Ascomycota</taxon>
        <taxon>Pezizomycotina</taxon>
        <taxon>Eurotiomycetes</taxon>
        <taxon>Eurotiomycetidae</taxon>
        <taxon>Eurotiales</taxon>
        <taxon>Aspergillaceae</taxon>
        <taxon>Aspergillus</taxon>
        <taxon>Aspergillus subgen. Circumdati</taxon>
    </lineage>
</organism>
<evidence type="ECO:0000313" key="3">
    <source>
        <dbReference type="EMBL" id="OOO06503.1"/>
    </source>
</evidence>
<name>A0A1S9DBP1_ASPOZ</name>
<protein>
    <submittedName>
        <fullName evidence="3">Uncharacterized protein</fullName>
    </submittedName>
</protein>
<evidence type="ECO:0000313" key="4">
    <source>
        <dbReference type="Proteomes" id="UP000190312"/>
    </source>
</evidence>
<accession>A0A1S9DBP1</accession>
<proteinExistence type="predicted"/>
<feature type="region of interest" description="Disordered" evidence="2">
    <location>
        <begin position="206"/>
        <end position="290"/>
    </location>
</feature>
<feature type="coiled-coil region" evidence="1">
    <location>
        <begin position="414"/>
        <end position="441"/>
    </location>
</feature>
<sequence length="490" mass="55020">MTTTSQNPPWVLNKAVIVYTPDFDVSCRASLRIFHDETANRGSITLSITADLANPRVRSQVRLNIPPERVEKCVLHRTSNDGLCSPGLLPTIPALVTNVSAVSTLSLTLHTIGIVVCPSETESLSPATPGDLNLQSFAKICRSEFLRIHFARRQCGDKELHKLERFSQALRGRSLEAEPFDHARHRTVQKDWHVFCLSPDPPPYCQESVSEQVKQVDPPPYCEQSVSEQGVRKRRRDPMPLDNKTRKTTLLSSPQSRGSPTEPDTPSTLPPSPPSPSSIRPTCFTHASSPGRTERNRLAYLVHEFSSLSDGQVRKVLIGSRHDHLLAIPNDVDNGLASESEKVSFAKDEPITRRSLEQYIETIIKRHISPIVDEIVDSAVSMSRDQFFDECKTNEAEFREQVDDGTSEVRTMANECIKEMQEEAQKHIHEMEEQAQQCMNDIQNQGIQVEMSAEKNTAKLKYWFNASSRFLLDSKSGSHELGTDVRRSSI</sequence>
<keyword evidence="1" id="KW-0175">Coiled coil</keyword>